<accession>A0ABV1V1Y2</accession>
<organism evidence="2 3">
    <name type="scientific">Streptomyces xantholiticus</name>
    <dbReference type="NCBI Taxonomy" id="68285"/>
    <lineage>
        <taxon>Bacteria</taxon>
        <taxon>Bacillati</taxon>
        <taxon>Actinomycetota</taxon>
        <taxon>Actinomycetes</taxon>
        <taxon>Kitasatosporales</taxon>
        <taxon>Streptomycetaceae</taxon>
        <taxon>Streptomyces</taxon>
    </lineage>
</organism>
<gene>
    <name evidence="2" type="ORF">ABT276_25350</name>
</gene>
<dbReference type="Proteomes" id="UP001445472">
    <property type="component" value="Unassembled WGS sequence"/>
</dbReference>
<comment type="caution">
    <text evidence="2">The sequence shown here is derived from an EMBL/GenBank/DDBJ whole genome shotgun (WGS) entry which is preliminary data.</text>
</comment>
<evidence type="ECO:0000313" key="3">
    <source>
        <dbReference type="Proteomes" id="UP001445472"/>
    </source>
</evidence>
<feature type="region of interest" description="Disordered" evidence="1">
    <location>
        <begin position="53"/>
        <end position="92"/>
    </location>
</feature>
<evidence type="ECO:0000313" key="2">
    <source>
        <dbReference type="EMBL" id="MER6616640.1"/>
    </source>
</evidence>
<dbReference type="EMBL" id="JBEPBX010000026">
    <property type="protein sequence ID" value="MER6616640.1"/>
    <property type="molecule type" value="Genomic_DNA"/>
</dbReference>
<feature type="compositionally biased region" description="Basic residues" evidence="1">
    <location>
        <begin position="70"/>
        <end position="83"/>
    </location>
</feature>
<dbReference type="RefSeq" id="WP_351977959.1">
    <property type="nucleotide sequence ID" value="NZ_JBEPBX010000026.1"/>
</dbReference>
<proteinExistence type="predicted"/>
<name>A0ABV1V1Y2_9ACTN</name>
<protein>
    <submittedName>
        <fullName evidence="2">Uncharacterized protein</fullName>
    </submittedName>
</protein>
<sequence length="92" mass="9864">MQLATCAVRVEAPSAKETDRPHILGRDGVLERLGATPGVSLNGAVAAATVQEPATGPALLESPEKDARPKDHHRLSFARRHLRERAGDPDRP</sequence>
<evidence type="ECO:0000256" key="1">
    <source>
        <dbReference type="SAM" id="MobiDB-lite"/>
    </source>
</evidence>
<keyword evidence="3" id="KW-1185">Reference proteome</keyword>
<reference evidence="2 3" key="1">
    <citation type="submission" date="2024-06" db="EMBL/GenBank/DDBJ databases">
        <title>The Natural Products Discovery Center: Release of the First 8490 Sequenced Strains for Exploring Actinobacteria Biosynthetic Diversity.</title>
        <authorList>
            <person name="Kalkreuter E."/>
            <person name="Kautsar S.A."/>
            <person name="Yang D."/>
            <person name="Bader C.D."/>
            <person name="Teijaro C.N."/>
            <person name="Fluegel L."/>
            <person name="Davis C.M."/>
            <person name="Simpson J.R."/>
            <person name="Lauterbach L."/>
            <person name="Steele A.D."/>
            <person name="Gui C."/>
            <person name="Meng S."/>
            <person name="Li G."/>
            <person name="Viehrig K."/>
            <person name="Ye F."/>
            <person name="Su P."/>
            <person name="Kiefer A.F."/>
            <person name="Nichols A."/>
            <person name="Cepeda A.J."/>
            <person name="Yan W."/>
            <person name="Fan B."/>
            <person name="Jiang Y."/>
            <person name="Adhikari A."/>
            <person name="Zheng C.-J."/>
            <person name="Schuster L."/>
            <person name="Cowan T.M."/>
            <person name="Smanski M.J."/>
            <person name="Chevrette M.G."/>
            <person name="De Carvalho L.P.S."/>
            <person name="Shen B."/>
        </authorList>
    </citation>
    <scope>NUCLEOTIDE SEQUENCE [LARGE SCALE GENOMIC DNA]</scope>
    <source>
        <strain evidence="2 3">NPDC000837</strain>
    </source>
</reference>